<protein>
    <submittedName>
        <fullName evidence="2">Uncharacterized protein</fullName>
    </submittedName>
</protein>
<reference evidence="2 3" key="1">
    <citation type="submission" date="2019-03" db="EMBL/GenBank/DDBJ databases">
        <title>Rhodosporidium diobovatum UCD-FST 08-225 genome sequencing, assembly, and annotation.</title>
        <authorList>
            <person name="Fakankun I.U."/>
            <person name="Fristensky B."/>
            <person name="Levin D.B."/>
        </authorList>
    </citation>
    <scope>NUCLEOTIDE SEQUENCE [LARGE SCALE GENOMIC DNA]</scope>
    <source>
        <strain evidence="2 3">UCD-FST 08-225</strain>
    </source>
</reference>
<evidence type="ECO:0000313" key="2">
    <source>
        <dbReference type="EMBL" id="TNY24561.1"/>
    </source>
</evidence>
<feature type="compositionally biased region" description="Low complexity" evidence="1">
    <location>
        <begin position="57"/>
        <end position="91"/>
    </location>
</feature>
<feature type="region of interest" description="Disordered" evidence="1">
    <location>
        <begin position="143"/>
        <end position="171"/>
    </location>
</feature>
<feature type="compositionally biased region" description="Polar residues" evidence="1">
    <location>
        <begin position="18"/>
        <end position="33"/>
    </location>
</feature>
<evidence type="ECO:0000313" key="3">
    <source>
        <dbReference type="Proteomes" id="UP000311382"/>
    </source>
</evidence>
<organism evidence="2 3">
    <name type="scientific">Rhodotorula diobovata</name>
    <dbReference type="NCBI Taxonomy" id="5288"/>
    <lineage>
        <taxon>Eukaryota</taxon>
        <taxon>Fungi</taxon>
        <taxon>Dikarya</taxon>
        <taxon>Basidiomycota</taxon>
        <taxon>Pucciniomycotina</taxon>
        <taxon>Microbotryomycetes</taxon>
        <taxon>Sporidiobolales</taxon>
        <taxon>Sporidiobolaceae</taxon>
        <taxon>Rhodotorula</taxon>
    </lineage>
</organism>
<dbReference type="Proteomes" id="UP000311382">
    <property type="component" value="Unassembled WGS sequence"/>
</dbReference>
<dbReference type="AlphaFoldDB" id="A0A5C5G9G5"/>
<dbReference type="EMBL" id="SOZI01000002">
    <property type="protein sequence ID" value="TNY24561.1"/>
    <property type="molecule type" value="Genomic_DNA"/>
</dbReference>
<feature type="region of interest" description="Disordered" evidence="1">
    <location>
        <begin position="1"/>
        <end position="126"/>
    </location>
</feature>
<sequence>MNSAPIDPTVGGYDAAGYTSTPSSPSRHNTGVAQTYAGLPPTGHATGAYAPGPIAPGPGAAVAPAPVQQHAAQQHAPPAQAVAHPQAHPQALSRAPSQAHPHAQPIPTGSHVTTSVDSHGHPHRKLQKKHVPAGVAASVAPGAVRQHEQQRAATPDKGSGFFSRVFGGGSK</sequence>
<proteinExistence type="predicted"/>
<keyword evidence="3" id="KW-1185">Reference proteome</keyword>
<accession>A0A5C5G9G5</accession>
<comment type="caution">
    <text evidence="2">The sequence shown here is derived from an EMBL/GenBank/DDBJ whole genome shotgun (WGS) entry which is preliminary data.</text>
</comment>
<evidence type="ECO:0000256" key="1">
    <source>
        <dbReference type="SAM" id="MobiDB-lite"/>
    </source>
</evidence>
<gene>
    <name evidence="2" type="ORF">DMC30DRAFT_386782</name>
</gene>
<name>A0A5C5G9G5_9BASI</name>